<protein>
    <submittedName>
        <fullName evidence="2">Uncharacterized protein</fullName>
    </submittedName>
</protein>
<evidence type="ECO:0000313" key="2">
    <source>
        <dbReference type="EMBL" id="OHT15294.1"/>
    </source>
</evidence>
<proteinExistence type="predicted"/>
<keyword evidence="3" id="KW-1185">Reference proteome</keyword>
<name>A0A1J4L016_9EUKA</name>
<evidence type="ECO:0000256" key="1">
    <source>
        <dbReference type="SAM" id="Phobius"/>
    </source>
</evidence>
<comment type="caution">
    <text evidence="2">The sequence shown here is derived from an EMBL/GenBank/DDBJ whole genome shotgun (WGS) entry which is preliminary data.</text>
</comment>
<organism evidence="2 3">
    <name type="scientific">Tritrichomonas foetus</name>
    <dbReference type="NCBI Taxonomy" id="1144522"/>
    <lineage>
        <taxon>Eukaryota</taxon>
        <taxon>Metamonada</taxon>
        <taxon>Parabasalia</taxon>
        <taxon>Tritrichomonadida</taxon>
        <taxon>Tritrichomonadidae</taxon>
        <taxon>Tritrichomonas</taxon>
    </lineage>
</organism>
<accession>A0A1J4L016</accession>
<keyword evidence="1" id="KW-0812">Transmembrane</keyword>
<sequence length="1053" mass="119664">MFSLLLTFVLGHSIYDGTNIKTYTTDETFKTDLKTYNCKDHYLVITITNNITLKQSEMPICEYHQYLHDPNDLLIHVNTDYTTDPVVLTLDLSEQDPQRFQYVSFDSCTLKLTGSEWNLTHLVLSSSTKIVETSTQLVNVDVIYFDVYHDTISYFKSINFTQIYLRRKTVTEDTPPPNDYPTFRQILRYPEPNFIYFSLFYSGSVFFEGNEMRVAYSAKTITFNIPSYNYTVGFYFNPYPTEAFSITGDYNYNSFFNNYLTIANERNEINIYKGNYLPSTFSFTAYNSSLTWENSNHISSLTINKAVNFYPKSDINCDTFTYNGNRTLKGNTYLYCDTFNLYSSQISTSDDYEFKMTIKYGLYLYEDFNLYVISAHVIMECGLTLDKSAITFNTLEFRNNPIILIQPSYTINSYGEYSASIPEISSTGLSGSARLYMVKTYFRSDGYINSIRQREGNFYPIFMCTKDIDATFTMAESEYDDPDISTCDSNRGFNKELSIFTTGTSSFGSLRYAGLNQTMTYGPPTISIYNESSLSLFYNNFTTIIGVSIVENRTVDLSFINHTVCSVSIYVYSTEIVKIKGTQEAIDHITTFSITGTGTVEFEDSLIFKNHVEIGNVKITKNENFNFGSESLLTASSLNTLNLLTKENVNKIKTICINGSYVETIYRFDFLENGWKVYLSDLYNTNYTVTDINPKFLVYKPFGSITFTTATKTIKPLYFALHGYSYTLPDWSEIDEFPFVIGSSSTIRLYLMSSTIPINLDNEHLYGISYRQANLACYREVETSTFTSLLIKKTINYDDSISIWSHSVESVRRFGSITFQQPVTVYKLDVEDLTATFDSSLTITGGGTSYFTPPSDITVLGAATSIQQKSSATIHMEYKLNEDVAHIPYFVLYDDSIGRVSYSFLDNKDLKLAEAYGLSKDEIIEYFEKNLEGGYPLLVDLSGMTFDELRDKISFVDDKLNTRTKDIKIELEIFTTELIYLTRHYAASIYGSSIYRSNNIGSSCVAMKITKIKKAGLSTGAIIGIVVGCVVLVAIIVIIVVCCCVKKKSKVGA</sequence>
<dbReference type="EMBL" id="MLAK01000239">
    <property type="protein sequence ID" value="OHT15294.1"/>
    <property type="molecule type" value="Genomic_DNA"/>
</dbReference>
<reference evidence="2" key="1">
    <citation type="submission" date="2016-10" db="EMBL/GenBank/DDBJ databases">
        <authorList>
            <person name="Benchimol M."/>
            <person name="Almeida L.G."/>
            <person name="Vasconcelos A.T."/>
            <person name="Perreira-Neves A."/>
            <person name="Rosa I.A."/>
            <person name="Tasca T."/>
            <person name="Bogo M.R."/>
            <person name="de Souza W."/>
        </authorList>
    </citation>
    <scope>NUCLEOTIDE SEQUENCE [LARGE SCALE GENOMIC DNA]</scope>
    <source>
        <strain evidence="2">K</strain>
    </source>
</reference>
<evidence type="ECO:0000313" key="3">
    <source>
        <dbReference type="Proteomes" id="UP000179807"/>
    </source>
</evidence>
<feature type="transmembrane region" description="Helical" evidence="1">
    <location>
        <begin position="1021"/>
        <end position="1045"/>
    </location>
</feature>
<dbReference type="GeneID" id="94832371"/>
<keyword evidence="1" id="KW-1133">Transmembrane helix</keyword>
<dbReference type="VEuPathDB" id="TrichDB:TRFO_14196"/>
<gene>
    <name evidence="2" type="ORF">TRFO_14196</name>
</gene>
<dbReference type="RefSeq" id="XP_068368430.1">
    <property type="nucleotide sequence ID" value="XM_068497667.1"/>
</dbReference>
<dbReference type="AlphaFoldDB" id="A0A1J4L016"/>
<keyword evidence="1" id="KW-0472">Membrane</keyword>
<dbReference type="Proteomes" id="UP000179807">
    <property type="component" value="Unassembled WGS sequence"/>
</dbReference>